<dbReference type="InterPro" id="IPR003137">
    <property type="entry name" value="PA_domain"/>
</dbReference>
<evidence type="ECO:0000256" key="2">
    <source>
        <dbReference type="SAM" id="MobiDB-lite"/>
    </source>
</evidence>
<dbReference type="Pfam" id="PF02225">
    <property type="entry name" value="PA"/>
    <property type="match status" value="1"/>
</dbReference>
<dbReference type="Gene3D" id="3.40.630.10">
    <property type="entry name" value="Zn peptidases"/>
    <property type="match status" value="1"/>
</dbReference>
<sequence length="733" mass="79345">MRTLGAVCLLLSCSVLNTSLLNAESPSGVRSQGRWQAQLRTDVVHLASDELRGRSVDDDAIHVAADYVAERMVDSGLRTDLFQGSPFQQLEIPVGARPGAAEQNFVRIFRTSNALADPASESDQPDSSDLDSSDLDSRSLDSRSLDSRSLEAVQIDETLSVGMNPMSIGSAKGDVAAELYFVGYGITAAALDYDDYAGIDVQDKIVAILRKEPGVNDASSRFEGTKTSPHAYFQTKIENAIQHGAAAVILINDPGSIEASVAEAEKKLTTELNRLEAVREQLDRLPAEAENIRATLLSRISGIETMIAGLRDDVDQKRRGVLQIAEAGGTVTVAAANPDDPKSVDRDSTATEKKTIPVVSLARDRFDLALQATTGFSLAELESKIDSTYRPQSMLLPGLTAHVSVELRSSNASTSNVIGELQGRGPLAEETVVIGAHYDHVGMGGYGSLAPGTVAIHNGADDNASGTSAMLATASLLVERLSEHKSHRRVLFIGFTGEERGLVGSKYYVRHPRYPLDSTVAMINLDMVGRLHDNELTVYGTGTSDGFEPLVDGLNQRYQFNLMKVPSGYGPSDHQSFYEAGVPVLFFFTGLHNDYHRPSDDSDKIDYGGLTRITDMVSDVVFDLATRETRPRYAETEKRVQIRRQLTAFMGVSLQDRADHVVISGLTSGGPAERTGLMPGDRLDRLGKKSVRTAVDVLDLLRHRSPGDALKVTLTRNGQPMEFEIRLDARPGG</sequence>
<dbReference type="PANTHER" id="PTHR12147">
    <property type="entry name" value="METALLOPEPTIDASE M28 FAMILY MEMBER"/>
    <property type="match status" value="1"/>
</dbReference>
<dbReference type="CDD" id="cd05663">
    <property type="entry name" value="M28_like_PA_PDZ_associated"/>
    <property type="match status" value="1"/>
</dbReference>
<keyword evidence="6" id="KW-1185">Reference proteome</keyword>
<dbReference type="SMART" id="SM00228">
    <property type="entry name" value="PDZ"/>
    <property type="match status" value="1"/>
</dbReference>
<dbReference type="InterPro" id="IPR036034">
    <property type="entry name" value="PDZ_sf"/>
</dbReference>
<evidence type="ECO:0000256" key="3">
    <source>
        <dbReference type="SAM" id="SignalP"/>
    </source>
</evidence>
<proteinExistence type="predicted"/>
<keyword evidence="3" id="KW-0732">Signal</keyword>
<dbReference type="Gene3D" id="2.30.42.10">
    <property type="match status" value="1"/>
</dbReference>
<dbReference type="InterPro" id="IPR046450">
    <property type="entry name" value="PA_dom_sf"/>
</dbReference>
<evidence type="ECO:0000259" key="4">
    <source>
        <dbReference type="PROSITE" id="PS50106"/>
    </source>
</evidence>
<dbReference type="SUPFAM" id="SSF52025">
    <property type="entry name" value="PA domain"/>
    <property type="match status" value="1"/>
</dbReference>
<gene>
    <name evidence="5" type="ORF">GCM10023156_66230</name>
</gene>
<protein>
    <submittedName>
        <fullName evidence="5">M28 family peptidase</fullName>
    </submittedName>
</protein>
<dbReference type="Pfam" id="PF13180">
    <property type="entry name" value="PDZ_2"/>
    <property type="match status" value="1"/>
</dbReference>
<comment type="caution">
    <text evidence="5">The sequence shown here is derived from an EMBL/GenBank/DDBJ whole genome shotgun (WGS) entry which is preliminary data.</text>
</comment>
<dbReference type="Gene3D" id="3.50.30.30">
    <property type="match status" value="1"/>
</dbReference>
<feature type="region of interest" description="Disordered" evidence="2">
    <location>
        <begin position="116"/>
        <end position="143"/>
    </location>
</feature>
<feature type="compositionally biased region" description="Acidic residues" evidence="2">
    <location>
        <begin position="123"/>
        <end position="134"/>
    </location>
</feature>
<dbReference type="RefSeq" id="WP_345327934.1">
    <property type="nucleotide sequence ID" value="NZ_BAABGA010000120.1"/>
</dbReference>
<dbReference type="SUPFAM" id="SSF50156">
    <property type="entry name" value="PDZ domain-like"/>
    <property type="match status" value="1"/>
</dbReference>
<organism evidence="5 6">
    <name type="scientific">Novipirellula rosea</name>
    <dbReference type="NCBI Taxonomy" id="1031540"/>
    <lineage>
        <taxon>Bacteria</taxon>
        <taxon>Pseudomonadati</taxon>
        <taxon>Planctomycetota</taxon>
        <taxon>Planctomycetia</taxon>
        <taxon>Pirellulales</taxon>
        <taxon>Pirellulaceae</taxon>
        <taxon>Novipirellula</taxon>
    </lineage>
</organism>
<dbReference type="PROSITE" id="PS50106">
    <property type="entry name" value="PDZ"/>
    <property type="match status" value="1"/>
</dbReference>
<feature type="coiled-coil region" evidence="1">
    <location>
        <begin position="261"/>
        <end position="295"/>
    </location>
</feature>
<dbReference type="SUPFAM" id="SSF53187">
    <property type="entry name" value="Zn-dependent exopeptidases"/>
    <property type="match status" value="1"/>
</dbReference>
<accession>A0ABP8NU67</accession>
<evidence type="ECO:0000313" key="6">
    <source>
        <dbReference type="Proteomes" id="UP001500840"/>
    </source>
</evidence>
<dbReference type="PANTHER" id="PTHR12147:SF26">
    <property type="entry name" value="PEPTIDASE M28 DOMAIN-CONTAINING PROTEIN"/>
    <property type="match status" value="1"/>
</dbReference>
<dbReference type="InterPro" id="IPR007484">
    <property type="entry name" value="Peptidase_M28"/>
</dbReference>
<reference evidence="6" key="1">
    <citation type="journal article" date="2019" name="Int. J. Syst. Evol. Microbiol.">
        <title>The Global Catalogue of Microorganisms (GCM) 10K type strain sequencing project: providing services to taxonomists for standard genome sequencing and annotation.</title>
        <authorList>
            <consortium name="The Broad Institute Genomics Platform"/>
            <consortium name="The Broad Institute Genome Sequencing Center for Infectious Disease"/>
            <person name="Wu L."/>
            <person name="Ma J."/>
        </authorList>
    </citation>
    <scope>NUCLEOTIDE SEQUENCE [LARGE SCALE GENOMIC DNA]</scope>
    <source>
        <strain evidence="6">JCM 17759</strain>
    </source>
</reference>
<dbReference type="EMBL" id="BAABGA010000120">
    <property type="protein sequence ID" value="GAA4471524.1"/>
    <property type="molecule type" value="Genomic_DNA"/>
</dbReference>
<dbReference type="Pfam" id="PF04389">
    <property type="entry name" value="Peptidase_M28"/>
    <property type="match status" value="1"/>
</dbReference>
<name>A0ABP8NU67_9BACT</name>
<feature type="signal peptide" evidence="3">
    <location>
        <begin position="1"/>
        <end position="23"/>
    </location>
</feature>
<dbReference type="Proteomes" id="UP001500840">
    <property type="component" value="Unassembled WGS sequence"/>
</dbReference>
<keyword evidence="1" id="KW-0175">Coiled coil</keyword>
<dbReference type="InterPro" id="IPR001478">
    <property type="entry name" value="PDZ"/>
</dbReference>
<dbReference type="InterPro" id="IPR045175">
    <property type="entry name" value="M28_fam"/>
</dbReference>
<feature type="domain" description="PDZ" evidence="4">
    <location>
        <begin position="639"/>
        <end position="716"/>
    </location>
</feature>
<feature type="chain" id="PRO_5047044069" evidence="3">
    <location>
        <begin position="24"/>
        <end position="733"/>
    </location>
</feature>
<evidence type="ECO:0000256" key="1">
    <source>
        <dbReference type="SAM" id="Coils"/>
    </source>
</evidence>
<evidence type="ECO:0000313" key="5">
    <source>
        <dbReference type="EMBL" id="GAA4471524.1"/>
    </source>
</evidence>